<proteinExistence type="predicted"/>
<name>A0A221MI20_9BACI</name>
<sequence>MNKEPNKKSKKFTAPHPFVILFAVIILITISTYFVPAGEYDRTTNEEEQTVVVDGTYHTVESNPAGFMEIFQSIHQGMVEGAAIIFFIFIVGGAFGIFRATNSIEGALGSISSKVIGKEIYLIPVVMIFFGLAGATFGMFEEALPFILIMVPIALKLGFDSMVGTAMVLVGVSAGFTAAFTNPFTIGVAQGIAGLPLFSGMGVRIIYWLIFMAVSIAYVMVYAKKVKNKPSTSIVLEEDNKRNTDTTEIAQEKLTRIQAATLGVLVLTLGILAFGVIQYGWFIKEIAALFLIMGIVVGIINKMGINEIAERFVKGCEELVVGALVVGFAYGALVLLQNSSTIDTILYGVTSLVSGMPSQFAAIGMYITQSFLNFIVTSGSGQAALSMPIMTPLADLLEVNRQTAVLAYQMGDGISNIFTPTSGLLLAALAMAGISWIKWIKFVWPLIAIHYVLGAIFVTIAHMFIWTS</sequence>
<evidence type="ECO:0000256" key="2">
    <source>
        <dbReference type="ARBA" id="ARBA00022475"/>
    </source>
</evidence>
<reference evidence="7 8" key="1">
    <citation type="journal article" date="2003" name="Int. J. Syst. Evol. Microbiol.">
        <title>Virgibacillus carmonensis sp. nov., Virgibacillus necropolis sp. nov. and Virgibacillus picturae sp. nov., three novel species isolated from deteriorated mural paintings, transfer of the species of the genus salibacillus to Virgibacillus, as Virgibacillus marismortui comb. nov. and Virgibacillus salexigens comb. nov., and emended description of the genus Virgibacillus.</title>
        <authorList>
            <person name="Heyrman J."/>
            <person name="Logan N.A."/>
            <person name="Busse H.J."/>
            <person name="Balcaen A."/>
            <person name="Lebbe L."/>
            <person name="Rodriguez-Diaz M."/>
            <person name="Swings J."/>
            <person name="De Vos P."/>
        </authorList>
    </citation>
    <scope>NUCLEOTIDE SEQUENCE [LARGE SCALE GENOMIC DNA]</scope>
    <source>
        <strain evidence="7 8">LMG 19488</strain>
    </source>
</reference>
<dbReference type="Pfam" id="PF03606">
    <property type="entry name" value="DcuC"/>
    <property type="match status" value="1"/>
</dbReference>
<feature type="transmembrane region" description="Helical" evidence="6">
    <location>
        <begin position="259"/>
        <end position="280"/>
    </location>
</feature>
<dbReference type="KEGG" id="vne:CFK40_05565"/>
<evidence type="ECO:0000256" key="5">
    <source>
        <dbReference type="ARBA" id="ARBA00023136"/>
    </source>
</evidence>
<protein>
    <submittedName>
        <fullName evidence="7">C4-dicarboxylate ABC transporter permease</fullName>
    </submittedName>
</protein>
<evidence type="ECO:0000313" key="7">
    <source>
        <dbReference type="EMBL" id="ASN07307.1"/>
    </source>
</evidence>
<dbReference type="Proteomes" id="UP000204391">
    <property type="component" value="Chromosome"/>
</dbReference>
<dbReference type="InterPro" id="IPR051679">
    <property type="entry name" value="DASS-Related_Transporters"/>
</dbReference>
<evidence type="ECO:0000256" key="3">
    <source>
        <dbReference type="ARBA" id="ARBA00022692"/>
    </source>
</evidence>
<dbReference type="OrthoDB" id="255482at2"/>
<feature type="transmembrane region" description="Helical" evidence="6">
    <location>
        <begin position="356"/>
        <end position="376"/>
    </location>
</feature>
<feature type="transmembrane region" description="Helical" evidence="6">
    <location>
        <begin position="120"/>
        <end position="137"/>
    </location>
</feature>
<dbReference type="AlphaFoldDB" id="A0A221MI20"/>
<feature type="transmembrane region" description="Helical" evidence="6">
    <location>
        <begin position="166"/>
        <end position="193"/>
    </location>
</feature>
<keyword evidence="2" id="KW-1003">Cell membrane</keyword>
<keyword evidence="8" id="KW-1185">Reference proteome</keyword>
<feature type="transmembrane region" description="Helical" evidence="6">
    <location>
        <begin position="143"/>
        <end position="159"/>
    </location>
</feature>
<feature type="transmembrane region" description="Helical" evidence="6">
    <location>
        <begin position="443"/>
        <end position="466"/>
    </location>
</feature>
<keyword evidence="4 6" id="KW-1133">Transmembrane helix</keyword>
<feature type="transmembrane region" description="Helical" evidence="6">
    <location>
        <begin position="286"/>
        <end position="304"/>
    </location>
</feature>
<feature type="transmembrane region" description="Helical" evidence="6">
    <location>
        <begin position="417"/>
        <end position="437"/>
    </location>
</feature>
<dbReference type="EMBL" id="CP022437">
    <property type="protein sequence ID" value="ASN07307.1"/>
    <property type="molecule type" value="Genomic_DNA"/>
</dbReference>
<evidence type="ECO:0000256" key="4">
    <source>
        <dbReference type="ARBA" id="ARBA00022989"/>
    </source>
</evidence>
<feature type="transmembrane region" description="Helical" evidence="6">
    <location>
        <begin position="205"/>
        <end position="223"/>
    </location>
</feature>
<evidence type="ECO:0000256" key="6">
    <source>
        <dbReference type="SAM" id="Phobius"/>
    </source>
</evidence>
<comment type="subcellular location">
    <subcellularLocation>
        <location evidence="1">Cell membrane</location>
        <topology evidence="1">Multi-pass membrane protein</topology>
    </subcellularLocation>
</comment>
<dbReference type="PANTHER" id="PTHR43652:SF2">
    <property type="entry name" value="BASIC AMINO ACID ANTIPORTER YFCC-RELATED"/>
    <property type="match status" value="1"/>
</dbReference>
<feature type="transmembrane region" description="Helical" evidence="6">
    <location>
        <begin position="12"/>
        <end position="35"/>
    </location>
</feature>
<dbReference type="PANTHER" id="PTHR43652">
    <property type="entry name" value="BASIC AMINO ACID ANTIPORTER YFCC-RELATED"/>
    <property type="match status" value="1"/>
</dbReference>
<evidence type="ECO:0000256" key="1">
    <source>
        <dbReference type="ARBA" id="ARBA00004651"/>
    </source>
</evidence>
<keyword evidence="5 6" id="KW-0472">Membrane</keyword>
<dbReference type="GO" id="GO:0005886">
    <property type="term" value="C:plasma membrane"/>
    <property type="evidence" value="ECO:0007669"/>
    <property type="project" value="UniProtKB-SubCell"/>
</dbReference>
<feature type="transmembrane region" description="Helical" evidence="6">
    <location>
        <begin position="316"/>
        <end position="336"/>
    </location>
</feature>
<gene>
    <name evidence="7" type="ORF">CFK40_05565</name>
</gene>
<feature type="transmembrane region" description="Helical" evidence="6">
    <location>
        <begin position="81"/>
        <end position="100"/>
    </location>
</feature>
<accession>A0A221MI20</accession>
<dbReference type="InterPro" id="IPR018385">
    <property type="entry name" value="C4_dicarb_anaerob_car-like"/>
</dbReference>
<keyword evidence="3 6" id="KW-0812">Transmembrane</keyword>
<evidence type="ECO:0000313" key="8">
    <source>
        <dbReference type="Proteomes" id="UP000204391"/>
    </source>
</evidence>
<organism evidence="7 8">
    <name type="scientific">Virgibacillus necropolis</name>
    <dbReference type="NCBI Taxonomy" id="163877"/>
    <lineage>
        <taxon>Bacteria</taxon>
        <taxon>Bacillati</taxon>
        <taxon>Bacillota</taxon>
        <taxon>Bacilli</taxon>
        <taxon>Bacillales</taxon>
        <taxon>Bacillaceae</taxon>
        <taxon>Virgibacillus</taxon>
    </lineage>
</organism>